<gene>
    <name evidence="7" type="ORF">V8G54_035539</name>
</gene>
<keyword evidence="1" id="KW-0723">Serine/threonine-protein kinase</keyword>
<keyword evidence="8" id="KW-1185">Reference proteome</keyword>
<evidence type="ECO:0000256" key="5">
    <source>
        <dbReference type="ARBA" id="ARBA00022840"/>
    </source>
</evidence>
<dbReference type="InterPro" id="IPR000719">
    <property type="entry name" value="Prot_kinase_dom"/>
</dbReference>
<keyword evidence="3" id="KW-0547">Nucleotide-binding</keyword>
<dbReference type="Gene3D" id="3.30.200.20">
    <property type="entry name" value="Phosphorylase Kinase, domain 1"/>
    <property type="match status" value="1"/>
</dbReference>
<proteinExistence type="predicted"/>
<dbReference type="Pfam" id="PF00069">
    <property type="entry name" value="Pkinase"/>
    <property type="match status" value="1"/>
</dbReference>
<dbReference type="FunFam" id="3.30.200.20:FF:000042">
    <property type="entry name" value="Aurora kinase A"/>
    <property type="match status" value="1"/>
</dbReference>
<dbReference type="InterPro" id="IPR011009">
    <property type="entry name" value="Kinase-like_dom_sf"/>
</dbReference>
<evidence type="ECO:0000313" key="7">
    <source>
        <dbReference type="EMBL" id="WVY90025.1"/>
    </source>
</evidence>
<dbReference type="Proteomes" id="UP001374535">
    <property type="component" value="Chromosome 11"/>
</dbReference>
<dbReference type="PANTHER" id="PTHR43895">
    <property type="entry name" value="CALCIUM/CALMODULIN-DEPENDENT PROTEIN KINASE KINASE-RELATED"/>
    <property type="match status" value="1"/>
</dbReference>
<evidence type="ECO:0000256" key="1">
    <source>
        <dbReference type="ARBA" id="ARBA00022527"/>
    </source>
</evidence>
<dbReference type="GO" id="GO:0004674">
    <property type="term" value="F:protein serine/threonine kinase activity"/>
    <property type="evidence" value="ECO:0007669"/>
    <property type="project" value="UniProtKB-KW"/>
</dbReference>
<protein>
    <recommendedName>
        <fullName evidence="6">Protein kinase domain-containing protein</fullName>
    </recommendedName>
</protein>
<dbReference type="GO" id="GO:0007165">
    <property type="term" value="P:signal transduction"/>
    <property type="evidence" value="ECO:0007669"/>
    <property type="project" value="TreeGrafter"/>
</dbReference>
<reference evidence="7 8" key="1">
    <citation type="journal article" date="2023" name="Life. Sci Alliance">
        <title>Evolutionary insights into 3D genome organization and epigenetic landscape of Vigna mungo.</title>
        <authorList>
            <person name="Junaid A."/>
            <person name="Singh B."/>
            <person name="Bhatia S."/>
        </authorList>
    </citation>
    <scope>NUCLEOTIDE SEQUENCE [LARGE SCALE GENOMIC DNA]</scope>
    <source>
        <strain evidence="7">Urdbean</strain>
    </source>
</reference>
<dbReference type="PANTHER" id="PTHR43895:SF56">
    <property type="entry name" value="NON-SPECIFIC SERINE_THREONINE PROTEIN KINASE"/>
    <property type="match status" value="1"/>
</dbReference>
<evidence type="ECO:0000259" key="6">
    <source>
        <dbReference type="PROSITE" id="PS50011"/>
    </source>
</evidence>
<evidence type="ECO:0000256" key="2">
    <source>
        <dbReference type="ARBA" id="ARBA00022679"/>
    </source>
</evidence>
<keyword evidence="4" id="KW-0418">Kinase</keyword>
<dbReference type="EMBL" id="CP144690">
    <property type="protein sequence ID" value="WVY90025.1"/>
    <property type="molecule type" value="Genomic_DNA"/>
</dbReference>
<accession>A0AAQ3RFS4</accession>
<keyword evidence="2" id="KW-0808">Transferase</keyword>
<organism evidence="7 8">
    <name type="scientific">Vigna mungo</name>
    <name type="common">Black gram</name>
    <name type="synonym">Phaseolus mungo</name>
    <dbReference type="NCBI Taxonomy" id="3915"/>
    <lineage>
        <taxon>Eukaryota</taxon>
        <taxon>Viridiplantae</taxon>
        <taxon>Streptophyta</taxon>
        <taxon>Embryophyta</taxon>
        <taxon>Tracheophyta</taxon>
        <taxon>Spermatophyta</taxon>
        <taxon>Magnoliopsida</taxon>
        <taxon>eudicotyledons</taxon>
        <taxon>Gunneridae</taxon>
        <taxon>Pentapetalae</taxon>
        <taxon>rosids</taxon>
        <taxon>fabids</taxon>
        <taxon>Fabales</taxon>
        <taxon>Fabaceae</taxon>
        <taxon>Papilionoideae</taxon>
        <taxon>50 kb inversion clade</taxon>
        <taxon>NPAAA clade</taxon>
        <taxon>indigoferoid/millettioid clade</taxon>
        <taxon>Phaseoleae</taxon>
        <taxon>Vigna</taxon>
    </lineage>
</organism>
<feature type="domain" description="Protein kinase" evidence="6">
    <location>
        <begin position="10"/>
        <end position="110"/>
    </location>
</feature>
<keyword evidence="5" id="KW-0067">ATP-binding</keyword>
<evidence type="ECO:0000313" key="8">
    <source>
        <dbReference type="Proteomes" id="UP001374535"/>
    </source>
</evidence>
<name>A0AAQ3RFS4_VIGMU</name>
<evidence type="ECO:0000256" key="3">
    <source>
        <dbReference type="ARBA" id="ARBA00022741"/>
    </source>
</evidence>
<dbReference type="AlphaFoldDB" id="A0AAQ3RFS4"/>
<dbReference type="SUPFAM" id="SSF56112">
    <property type="entry name" value="Protein kinase-like (PK-like)"/>
    <property type="match status" value="1"/>
</dbReference>
<dbReference type="PROSITE" id="PS50011">
    <property type="entry name" value="PROTEIN_KINASE_DOM"/>
    <property type="match status" value="1"/>
</dbReference>
<sequence length="110" mass="12208">MEDTALFGKYELGCVIGCGAFAKVHYARNMQMGQSVTVKIINKKKINRTGIASNVKREISIISRLHHPNIVRLHEVLATKNNFLHDGLRVARGRALLEDLEESLLGGSQP</sequence>
<evidence type="ECO:0000256" key="4">
    <source>
        <dbReference type="ARBA" id="ARBA00022777"/>
    </source>
</evidence>
<dbReference type="GO" id="GO:0005524">
    <property type="term" value="F:ATP binding"/>
    <property type="evidence" value="ECO:0007669"/>
    <property type="project" value="UniProtKB-KW"/>
</dbReference>